<protein>
    <submittedName>
        <fullName evidence="1">Uncharacterized protein</fullName>
    </submittedName>
</protein>
<dbReference type="Proteomes" id="UP001227268">
    <property type="component" value="Unassembled WGS sequence"/>
</dbReference>
<gene>
    <name evidence="1" type="ORF">QFC21_004318</name>
</gene>
<comment type="caution">
    <text evidence="1">The sequence shown here is derived from an EMBL/GenBank/DDBJ whole genome shotgun (WGS) entry which is preliminary data.</text>
</comment>
<evidence type="ECO:0000313" key="2">
    <source>
        <dbReference type="Proteomes" id="UP001227268"/>
    </source>
</evidence>
<sequence length="383" mass="39954">MSGTIHLSFRSVFAIAVLITAFSSLLAASTPLPIPQFFSANAFQCVEGDSTKFYMGDGTKSACAPGTVCHYIPGQTWSPCVDPATVVDADARSQIPAADRATPTSSQLQGDPSASPIHPAGPELPEGTGAPQEGEEDEGCEDDREEARKSEKLEEGLNLGAVENPSSNLPTPSAPLPAAPSTTAQASSTDLLATINVAAAPTSSNATSILVEAPSSVSSTVFPAPGPAATGNTAGSITGGAPGSLTEKRWDNIPHTHGQASINPEHNGATGTCETRWEDIANQEPYYVAIEEKYFGTYHNGADPVYSVCGKIIELTWKDKTTRLKVADKCPGCAGLDRLDLSPAAFNSIFRPDGAQDSTVGEIFGPEVETIANRGPMSWKFVD</sequence>
<organism evidence="1 2">
    <name type="scientific">Naganishia friedmannii</name>
    <dbReference type="NCBI Taxonomy" id="89922"/>
    <lineage>
        <taxon>Eukaryota</taxon>
        <taxon>Fungi</taxon>
        <taxon>Dikarya</taxon>
        <taxon>Basidiomycota</taxon>
        <taxon>Agaricomycotina</taxon>
        <taxon>Tremellomycetes</taxon>
        <taxon>Filobasidiales</taxon>
        <taxon>Filobasidiaceae</taxon>
        <taxon>Naganishia</taxon>
    </lineage>
</organism>
<name>A0ACC2VIG1_9TREE</name>
<accession>A0ACC2VIG1</accession>
<dbReference type="EMBL" id="JASBWT010000014">
    <property type="protein sequence ID" value="KAJ9098670.1"/>
    <property type="molecule type" value="Genomic_DNA"/>
</dbReference>
<keyword evidence="2" id="KW-1185">Reference proteome</keyword>
<proteinExistence type="predicted"/>
<reference evidence="1" key="1">
    <citation type="submission" date="2023-04" db="EMBL/GenBank/DDBJ databases">
        <title>Draft Genome sequencing of Naganishia species isolated from polar environments using Oxford Nanopore Technology.</title>
        <authorList>
            <person name="Leo P."/>
            <person name="Venkateswaran K."/>
        </authorList>
    </citation>
    <scope>NUCLEOTIDE SEQUENCE</scope>
    <source>
        <strain evidence="1">MNA-CCFEE 5423</strain>
    </source>
</reference>
<evidence type="ECO:0000313" key="1">
    <source>
        <dbReference type="EMBL" id="KAJ9098670.1"/>
    </source>
</evidence>